<dbReference type="Proteomes" id="UP000631114">
    <property type="component" value="Unassembled WGS sequence"/>
</dbReference>
<reference evidence="1 2" key="1">
    <citation type="submission" date="2020-10" db="EMBL/GenBank/DDBJ databases">
        <title>The Coptis chinensis genome and diversification of protoberbering-type alkaloids.</title>
        <authorList>
            <person name="Wang B."/>
            <person name="Shu S."/>
            <person name="Song C."/>
            <person name="Liu Y."/>
        </authorList>
    </citation>
    <scope>NUCLEOTIDE SEQUENCE [LARGE SCALE GENOMIC DNA]</scope>
    <source>
        <strain evidence="1">HL-2020</strain>
        <tissue evidence="1">Leaf</tissue>
    </source>
</reference>
<name>A0A835I1F6_9MAGN</name>
<dbReference type="EMBL" id="JADFTS010000004">
    <property type="protein sequence ID" value="KAF9609915.1"/>
    <property type="molecule type" value="Genomic_DNA"/>
</dbReference>
<dbReference type="AlphaFoldDB" id="A0A835I1F6"/>
<comment type="caution">
    <text evidence="1">The sequence shown here is derived from an EMBL/GenBank/DDBJ whole genome shotgun (WGS) entry which is preliminary data.</text>
</comment>
<dbReference type="PANTHER" id="PTHR33116">
    <property type="entry name" value="REVERSE TRANSCRIPTASE ZINC-BINDING DOMAIN-CONTAINING PROTEIN-RELATED-RELATED"/>
    <property type="match status" value="1"/>
</dbReference>
<evidence type="ECO:0000313" key="1">
    <source>
        <dbReference type="EMBL" id="KAF9609915.1"/>
    </source>
</evidence>
<dbReference type="OrthoDB" id="1743609at2759"/>
<organism evidence="1 2">
    <name type="scientific">Coptis chinensis</name>
    <dbReference type="NCBI Taxonomy" id="261450"/>
    <lineage>
        <taxon>Eukaryota</taxon>
        <taxon>Viridiplantae</taxon>
        <taxon>Streptophyta</taxon>
        <taxon>Embryophyta</taxon>
        <taxon>Tracheophyta</taxon>
        <taxon>Spermatophyta</taxon>
        <taxon>Magnoliopsida</taxon>
        <taxon>Ranunculales</taxon>
        <taxon>Ranunculaceae</taxon>
        <taxon>Coptidoideae</taxon>
        <taxon>Coptis</taxon>
    </lineage>
</organism>
<keyword evidence="2" id="KW-1185">Reference proteome</keyword>
<dbReference type="PANTHER" id="PTHR33116:SF80">
    <property type="entry name" value="REVERSE TRANSCRIPTASE ZINC-BINDING DOMAIN-CONTAINING PROTEIN"/>
    <property type="match status" value="1"/>
</dbReference>
<proteinExistence type="predicted"/>
<evidence type="ECO:0000313" key="2">
    <source>
        <dbReference type="Proteomes" id="UP000631114"/>
    </source>
</evidence>
<protein>
    <submittedName>
        <fullName evidence="1">Uncharacterized protein</fullName>
    </submittedName>
</protein>
<sequence length="199" mass="22921">MIQGRVKRIHFTGLLDKIKSRITAWRGRHLSLQGRCVLIKSVLSSIPVYNMSIYKWPSSIIIDCEILWTGDPFKAKKTTVAWDKSCKPSSEGGLGLQRMKELNLALLMKLAWQVLTTYDEFSVFIRHKFFTYDGEQIQYHTCSSICNGIKWALSKMVPYVKWIIGDGRKADLWRSCCACTHAIKNALHLRIEDLKHCRA</sequence>
<accession>A0A835I1F6</accession>
<gene>
    <name evidence="1" type="ORF">IFM89_019008</name>
</gene>